<dbReference type="Gene3D" id="3.20.20.140">
    <property type="entry name" value="Metal-dependent hydrolases"/>
    <property type="match status" value="1"/>
</dbReference>
<evidence type="ECO:0008006" key="3">
    <source>
        <dbReference type="Google" id="ProtNLM"/>
    </source>
</evidence>
<proteinExistence type="predicted"/>
<dbReference type="AlphaFoldDB" id="A0A8J3BA21"/>
<evidence type="ECO:0000313" key="2">
    <source>
        <dbReference type="Proteomes" id="UP000637720"/>
    </source>
</evidence>
<name>A0A8J3BA21_9BACI</name>
<sequence>MRAWFVDLHVHIGFTAQGRPVKISAARDLTFARIVHEASCRKGLDAVGIIDAHVPEVQEEIRALLAAGDMAELSGGGLQYGRTTVFLGAELEVKPRGRGAFHVLAYLPTLAAMADFTAWLRHHVKNVGLSSQRVAVEAPMLQEEVAARGGVLIPAHVFTPHKGLYGNAAARMDEVLEAARVPAVELGLSADAAMADALSELADKTFLSNSDAHSLANIGREYQAVRMAAPTFDELLKALRREEGRGVAVNYGLNPRLGKYHRTACAACGTPVAAASPPDACPACGHDRFVRGVADRIAAIADQPEGTHPPHRPPYVYQVPLAFIPGLGPKKRERLLEAFGTEMAVLHEAPAEELTAVVGRPLADLILRAREGRLALCEGGGGRYGRVAPPLPAEQTP</sequence>
<dbReference type="Proteomes" id="UP000637720">
    <property type="component" value="Unassembled WGS sequence"/>
</dbReference>
<dbReference type="Pfam" id="PF13263">
    <property type="entry name" value="PHP_C"/>
    <property type="match status" value="1"/>
</dbReference>
<comment type="caution">
    <text evidence="1">The sequence shown here is derived from an EMBL/GenBank/DDBJ whole genome shotgun (WGS) entry which is preliminary data.</text>
</comment>
<organism evidence="1 2">
    <name type="scientific">Calditerricola satsumensis</name>
    <dbReference type="NCBI Taxonomy" id="373054"/>
    <lineage>
        <taxon>Bacteria</taxon>
        <taxon>Bacillati</taxon>
        <taxon>Bacillota</taxon>
        <taxon>Bacilli</taxon>
        <taxon>Bacillales</taxon>
        <taxon>Bacillaceae</taxon>
        <taxon>Calditerricola</taxon>
    </lineage>
</organism>
<protein>
    <recommendedName>
        <fullName evidence="3">TIGR00375 family protein</fullName>
    </recommendedName>
</protein>
<dbReference type="PANTHER" id="PTHR40084">
    <property type="entry name" value="PHOSPHOHYDROLASE, PHP FAMILY"/>
    <property type="match status" value="1"/>
</dbReference>
<dbReference type="SUPFAM" id="SSF47781">
    <property type="entry name" value="RuvA domain 2-like"/>
    <property type="match status" value="1"/>
</dbReference>
<keyword evidence="2" id="KW-1185">Reference proteome</keyword>
<dbReference type="CDD" id="cd19067">
    <property type="entry name" value="PfuEndoQ-like"/>
    <property type="match status" value="1"/>
</dbReference>
<evidence type="ECO:0000313" key="1">
    <source>
        <dbReference type="EMBL" id="GGK06737.1"/>
    </source>
</evidence>
<reference evidence="1" key="1">
    <citation type="journal article" date="2014" name="Int. J. Syst. Evol. Microbiol.">
        <title>Complete genome sequence of Corynebacterium casei LMG S-19264T (=DSM 44701T), isolated from a smear-ripened cheese.</title>
        <authorList>
            <consortium name="US DOE Joint Genome Institute (JGI-PGF)"/>
            <person name="Walter F."/>
            <person name="Albersmeier A."/>
            <person name="Kalinowski J."/>
            <person name="Ruckert C."/>
        </authorList>
    </citation>
    <scope>NUCLEOTIDE SEQUENCE</scope>
    <source>
        <strain evidence="1">JCM 14719</strain>
    </source>
</reference>
<accession>A0A8J3BA21</accession>
<dbReference type="EMBL" id="BMOF01000056">
    <property type="protein sequence ID" value="GGK06737.1"/>
    <property type="molecule type" value="Genomic_DNA"/>
</dbReference>
<gene>
    <name evidence="1" type="primary">yqxK</name>
    <name evidence="1" type="ORF">GCM10007043_21010</name>
</gene>
<dbReference type="SUPFAM" id="SSF89550">
    <property type="entry name" value="PHP domain-like"/>
    <property type="match status" value="1"/>
</dbReference>
<dbReference type="RefSeq" id="WP_188818012.1">
    <property type="nucleotide sequence ID" value="NZ_BMOF01000056.1"/>
</dbReference>
<dbReference type="PANTHER" id="PTHR40084:SF1">
    <property type="entry name" value="PHOSPHOTRANSFERASE"/>
    <property type="match status" value="1"/>
</dbReference>
<reference evidence="1" key="2">
    <citation type="submission" date="2020-09" db="EMBL/GenBank/DDBJ databases">
        <authorList>
            <person name="Sun Q."/>
            <person name="Ohkuma M."/>
        </authorList>
    </citation>
    <scope>NUCLEOTIDE SEQUENCE</scope>
    <source>
        <strain evidence="1">JCM 14719</strain>
    </source>
</reference>
<dbReference type="InterPro" id="IPR016195">
    <property type="entry name" value="Pol/histidinol_Pase-like"/>
</dbReference>
<dbReference type="InterPro" id="IPR010994">
    <property type="entry name" value="RuvA_2-like"/>
</dbReference>
<dbReference type="Gene3D" id="1.10.150.20">
    <property type="entry name" value="5' to 3' exonuclease, C-terminal subdomain"/>
    <property type="match status" value="1"/>
</dbReference>